<keyword evidence="1" id="KW-0472">Membrane</keyword>
<reference evidence="2 3" key="1">
    <citation type="journal article" date="2018" name="Nat. Genet.">
        <title>The Rosa genome provides new insights in the design of modern roses.</title>
        <authorList>
            <person name="Bendahmane M."/>
        </authorList>
    </citation>
    <scope>NUCLEOTIDE SEQUENCE [LARGE SCALE GENOMIC DNA]</scope>
    <source>
        <strain evidence="3">cv. Old Blush</strain>
    </source>
</reference>
<evidence type="ECO:0000313" key="2">
    <source>
        <dbReference type="EMBL" id="PRQ39331.1"/>
    </source>
</evidence>
<dbReference type="Gramene" id="PRQ39331">
    <property type="protein sequence ID" value="PRQ39331"/>
    <property type="gene ID" value="RchiOBHm_Chr4g0423981"/>
</dbReference>
<name>A0A2P6QYS8_ROSCH</name>
<organism evidence="2 3">
    <name type="scientific">Rosa chinensis</name>
    <name type="common">China rose</name>
    <dbReference type="NCBI Taxonomy" id="74649"/>
    <lineage>
        <taxon>Eukaryota</taxon>
        <taxon>Viridiplantae</taxon>
        <taxon>Streptophyta</taxon>
        <taxon>Embryophyta</taxon>
        <taxon>Tracheophyta</taxon>
        <taxon>Spermatophyta</taxon>
        <taxon>Magnoliopsida</taxon>
        <taxon>eudicotyledons</taxon>
        <taxon>Gunneridae</taxon>
        <taxon>Pentapetalae</taxon>
        <taxon>rosids</taxon>
        <taxon>fabids</taxon>
        <taxon>Rosales</taxon>
        <taxon>Rosaceae</taxon>
        <taxon>Rosoideae</taxon>
        <taxon>Rosoideae incertae sedis</taxon>
        <taxon>Rosa</taxon>
    </lineage>
</organism>
<comment type="caution">
    <text evidence="2">The sequence shown here is derived from an EMBL/GenBank/DDBJ whole genome shotgun (WGS) entry which is preliminary data.</text>
</comment>
<keyword evidence="1" id="KW-1133">Transmembrane helix</keyword>
<gene>
    <name evidence="2" type="ORF">RchiOBHm_Chr4g0423981</name>
</gene>
<sequence length="211" mass="23050">MVASGGWLWFGWWLPLVDLVWVAGDLVGVMMESYRTWAIWLVLGGGPVAKGLGSPSFDGWWLRLTSRPARESSPDPGCTGSFPAFSASTPWWRPWCVGRRWWGASGGLTRAVVVWRQCGGTGDATLVGLVQGLLASLMGCSESIIEWAREALWAQLGPELIIVCFTILVYFNFLVSNGFMPKISPYRILVGRCGLSPGMHIQCALSGLARL</sequence>
<evidence type="ECO:0000313" key="3">
    <source>
        <dbReference type="Proteomes" id="UP000238479"/>
    </source>
</evidence>
<proteinExistence type="predicted"/>
<feature type="transmembrane region" description="Helical" evidence="1">
    <location>
        <begin position="12"/>
        <end position="30"/>
    </location>
</feature>
<dbReference type="EMBL" id="PDCK01000042">
    <property type="protein sequence ID" value="PRQ39331.1"/>
    <property type="molecule type" value="Genomic_DNA"/>
</dbReference>
<evidence type="ECO:0000256" key="1">
    <source>
        <dbReference type="SAM" id="Phobius"/>
    </source>
</evidence>
<feature type="transmembrane region" description="Helical" evidence="1">
    <location>
        <begin position="160"/>
        <end position="179"/>
    </location>
</feature>
<keyword evidence="1" id="KW-0812">Transmembrane</keyword>
<dbReference type="Proteomes" id="UP000238479">
    <property type="component" value="Chromosome 4"/>
</dbReference>
<accession>A0A2P6QYS8</accession>
<protein>
    <submittedName>
        <fullName evidence="2">Uncharacterized protein</fullName>
    </submittedName>
</protein>
<keyword evidence="3" id="KW-1185">Reference proteome</keyword>
<dbReference type="AlphaFoldDB" id="A0A2P6QYS8"/>